<reference evidence="4" key="1">
    <citation type="journal article" date="2019" name="Int. J. Syst. Evol. Microbiol.">
        <title>The Global Catalogue of Microorganisms (GCM) 10K type strain sequencing project: providing services to taxonomists for standard genome sequencing and annotation.</title>
        <authorList>
            <consortium name="The Broad Institute Genomics Platform"/>
            <consortium name="The Broad Institute Genome Sequencing Center for Infectious Disease"/>
            <person name="Wu L."/>
            <person name="Ma J."/>
        </authorList>
    </citation>
    <scope>NUCLEOTIDE SEQUENCE [LARGE SCALE GENOMIC DNA]</scope>
    <source>
        <strain evidence="4">CGMCC 1.12606</strain>
    </source>
</reference>
<comment type="caution">
    <text evidence="3">The sequence shown here is derived from an EMBL/GenBank/DDBJ whole genome shotgun (WGS) entry which is preliminary data.</text>
</comment>
<name>A0ABQ1QZX1_9FLAO</name>
<feature type="chain" id="PRO_5046258166" evidence="1">
    <location>
        <begin position="22"/>
        <end position="242"/>
    </location>
</feature>
<protein>
    <submittedName>
        <fullName evidence="3">DUF547 domain-containing protein</fullName>
    </submittedName>
</protein>
<sequence length="242" mass="28366">MKTYLFLFWLTSLLIPSFEMGSSSDIQTADHTAWDRLLQENVSKEGFVDYPGFMKRKKDLEAYLAYLGDNEPKASAHQNEKLAYYINLYNAATVDLILENYPLKSIKDIDSPWGKNRIRVGKDRISLSKIEFGILRKMNEPRIHFAINCASYSCPKLWNKAYTAEGMELQLQQAAMGFINDKSKNRFTEEEIFLSPIFKWYRGDFMQKRSLISYLQPFTKVKIRETAKINYLPYDWSLNEKK</sequence>
<evidence type="ECO:0000259" key="2">
    <source>
        <dbReference type="Pfam" id="PF04784"/>
    </source>
</evidence>
<dbReference type="Proteomes" id="UP000625780">
    <property type="component" value="Unassembled WGS sequence"/>
</dbReference>
<organism evidence="3 4">
    <name type="scientific">Muriicola marianensis</name>
    <dbReference type="NCBI Taxonomy" id="1324801"/>
    <lineage>
        <taxon>Bacteria</taxon>
        <taxon>Pseudomonadati</taxon>
        <taxon>Bacteroidota</taxon>
        <taxon>Flavobacteriia</taxon>
        <taxon>Flavobacteriales</taxon>
        <taxon>Flavobacteriaceae</taxon>
        <taxon>Muriicola</taxon>
    </lineage>
</organism>
<dbReference type="Pfam" id="PF04784">
    <property type="entry name" value="DUF547"/>
    <property type="match status" value="1"/>
</dbReference>
<dbReference type="EMBL" id="BMFH01000001">
    <property type="protein sequence ID" value="GGD53242.1"/>
    <property type="molecule type" value="Genomic_DNA"/>
</dbReference>
<feature type="signal peptide" evidence="1">
    <location>
        <begin position="1"/>
        <end position="21"/>
    </location>
</feature>
<keyword evidence="1" id="KW-0732">Signal</keyword>
<dbReference type="PANTHER" id="PTHR46361:SF3">
    <property type="entry name" value="ELECTRON CARRIER_ PROTEIN DISULFIDE OXIDOREDUCTASE"/>
    <property type="match status" value="1"/>
</dbReference>
<keyword evidence="4" id="KW-1185">Reference proteome</keyword>
<evidence type="ECO:0000313" key="4">
    <source>
        <dbReference type="Proteomes" id="UP000625780"/>
    </source>
</evidence>
<feature type="domain" description="DUF547" evidence="2">
    <location>
        <begin position="76"/>
        <end position="179"/>
    </location>
</feature>
<dbReference type="PANTHER" id="PTHR46361">
    <property type="entry name" value="ELECTRON CARRIER/ PROTEIN DISULFIDE OXIDOREDUCTASE"/>
    <property type="match status" value="1"/>
</dbReference>
<proteinExistence type="predicted"/>
<gene>
    <name evidence="3" type="ORF">GCM10011361_19900</name>
</gene>
<evidence type="ECO:0000313" key="3">
    <source>
        <dbReference type="EMBL" id="GGD53242.1"/>
    </source>
</evidence>
<dbReference type="InterPro" id="IPR006869">
    <property type="entry name" value="DUF547"/>
</dbReference>
<dbReference type="RefSeq" id="WP_188370522.1">
    <property type="nucleotide sequence ID" value="NZ_BMFH01000001.1"/>
</dbReference>
<evidence type="ECO:0000256" key="1">
    <source>
        <dbReference type="SAM" id="SignalP"/>
    </source>
</evidence>
<accession>A0ABQ1QZX1</accession>